<sequence>MFSGVSFDSYYGHGNSAEIRDFEALTGKILPAEYKKIALEFNGAFVVNKPAFKFYNRLLGQEVTCSPGMFLPFGKIDGSFETMEIKYQYPPEDFVQDLIIFSVLGNGDALCFDYRKNLLSDSPPVVMWHHEATPGGDLELSDVAPSFSDFLKSLSERPPE</sequence>
<protein>
    <recommendedName>
        <fullName evidence="1">Knr4/Smi1-like domain-containing protein</fullName>
    </recommendedName>
</protein>
<dbReference type="SUPFAM" id="SSF160631">
    <property type="entry name" value="SMI1/KNR4-like"/>
    <property type="match status" value="1"/>
</dbReference>
<evidence type="ECO:0000259" key="1">
    <source>
        <dbReference type="SMART" id="SM00860"/>
    </source>
</evidence>
<dbReference type="SMART" id="SM00860">
    <property type="entry name" value="SMI1_KNR4"/>
    <property type="match status" value="1"/>
</dbReference>
<evidence type="ECO:0000313" key="2">
    <source>
        <dbReference type="EMBL" id="RON12051.1"/>
    </source>
</evidence>
<dbReference type="EMBL" id="MOBM01000040">
    <property type="protein sequence ID" value="RON12051.1"/>
    <property type="molecule type" value="Genomic_DNA"/>
</dbReference>
<dbReference type="Pfam" id="PF09346">
    <property type="entry name" value="SMI1_KNR4"/>
    <property type="match status" value="1"/>
</dbReference>
<comment type="caution">
    <text evidence="2">The sequence shown here is derived from an EMBL/GenBank/DDBJ whole genome shotgun (WGS) entry which is preliminary data.</text>
</comment>
<dbReference type="InterPro" id="IPR037883">
    <property type="entry name" value="Knr4/Smi1-like_sf"/>
</dbReference>
<dbReference type="AlphaFoldDB" id="A0A423HFQ2"/>
<proteinExistence type="predicted"/>
<evidence type="ECO:0000313" key="3">
    <source>
        <dbReference type="Proteomes" id="UP000284002"/>
    </source>
</evidence>
<reference evidence="2 3" key="1">
    <citation type="submission" date="2016-10" db="EMBL/GenBank/DDBJ databases">
        <title>Comparative genome analysis of multiple Pseudomonas spp. focuses on biocontrol and plant growth promoting traits.</title>
        <authorList>
            <person name="Tao X.-Y."/>
            <person name="Taylor C.G."/>
        </authorList>
    </citation>
    <scope>NUCLEOTIDE SEQUENCE [LARGE SCALE GENOMIC DNA]</scope>
    <source>
        <strain evidence="2 3">36C6</strain>
    </source>
</reference>
<name>A0A423HFQ2_9PSED</name>
<dbReference type="Gene3D" id="3.40.1580.10">
    <property type="entry name" value="SMI1/KNR4-like"/>
    <property type="match status" value="1"/>
</dbReference>
<feature type="domain" description="Knr4/Smi1-like" evidence="1">
    <location>
        <begin position="14"/>
        <end position="153"/>
    </location>
</feature>
<organism evidence="2 3">
    <name type="scientific">Pseudomonas frederiksbergensis</name>
    <dbReference type="NCBI Taxonomy" id="104087"/>
    <lineage>
        <taxon>Bacteria</taxon>
        <taxon>Pseudomonadati</taxon>
        <taxon>Pseudomonadota</taxon>
        <taxon>Gammaproteobacteria</taxon>
        <taxon>Pseudomonadales</taxon>
        <taxon>Pseudomonadaceae</taxon>
        <taxon>Pseudomonas</taxon>
    </lineage>
</organism>
<dbReference type="Proteomes" id="UP000284002">
    <property type="component" value="Unassembled WGS sequence"/>
</dbReference>
<accession>A0A423HFQ2</accession>
<gene>
    <name evidence="2" type="ORF">BK662_29515</name>
</gene>
<dbReference type="RefSeq" id="WP_123360797.1">
    <property type="nucleotide sequence ID" value="NZ_MOBM01000040.1"/>
</dbReference>
<dbReference type="InterPro" id="IPR018958">
    <property type="entry name" value="Knr4/Smi1-like_dom"/>
</dbReference>